<reference evidence="2" key="1">
    <citation type="submission" date="2009-03" db="EMBL/GenBank/DDBJ databases">
        <authorList>
            <person name="Ong C.-L.Y."/>
            <person name="Beatson S.A."/>
            <person name="Totsika M."/>
            <person name="McEwan A.G."/>
            <person name="Schembri M.A."/>
        </authorList>
    </citation>
    <scope>NUCLEOTIDE SEQUENCE</scope>
    <source>
        <strain evidence="2">M46</strain>
    </source>
</reference>
<organism evidence="2">
    <name type="scientific">Citrobacter freundii</name>
    <dbReference type="NCBI Taxonomy" id="546"/>
    <lineage>
        <taxon>Bacteria</taxon>
        <taxon>Pseudomonadati</taxon>
        <taxon>Pseudomonadota</taxon>
        <taxon>Gammaproteobacteria</taxon>
        <taxon>Enterobacterales</taxon>
        <taxon>Enterobacteriaceae</taxon>
        <taxon>Citrobacter</taxon>
        <taxon>Citrobacter freundii complex</taxon>
    </lineage>
</organism>
<reference evidence="2" key="2">
    <citation type="journal article" date="2010" name="BMC Microbiol.">
        <title>Molecular analysis of type 3 fimbrial genes from Escherichia coli, Klebsiella and Citrobacter species.</title>
        <authorList>
            <person name="Ong C.L."/>
            <person name="Beatson S.A."/>
            <person name="Totsika M."/>
            <person name="Forestier C."/>
            <person name="McEwan A.G."/>
            <person name="Schembri M.A."/>
        </authorList>
    </citation>
    <scope>NUCLEOTIDE SEQUENCE</scope>
    <source>
        <strain evidence="2">M46</strain>
    </source>
</reference>
<dbReference type="EMBL" id="FJ796871">
    <property type="protein sequence ID" value="ADB25072.1"/>
    <property type="molecule type" value="Genomic_DNA"/>
</dbReference>
<sequence>MLTFVKHNMKQSNPLIFRGYNYNAPMAIILMMFKITMAWVSQFIQSVLVEKNYFRRWQIFLHV</sequence>
<accession>D5FL12</accession>
<keyword evidence="1" id="KW-1133">Transmembrane helix</keyword>
<protein>
    <submittedName>
        <fullName evidence="2">Uncharacterized protein</fullName>
    </submittedName>
</protein>
<feature type="transmembrane region" description="Helical" evidence="1">
    <location>
        <begin position="20"/>
        <end position="40"/>
    </location>
</feature>
<proteinExistence type="predicted"/>
<evidence type="ECO:0000256" key="1">
    <source>
        <dbReference type="SAM" id="Phobius"/>
    </source>
</evidence>
<keyword evidence="1" id="KW-0812">Transmembrane</keyword>
<name>D5FL12_CITFR</name>
<evidence type="ECO:0000313" key="2">
    <source>
        <dbReference type="EMBL" id="ADB25072.1"/>
    </source>
</evidence>
<dbReference type="AlphaFoldDB" id="D5FL12"/>
<keyword evidence="1" id="KW-0472">Membrane</keyword>